<dbReference type="AlphaFoldDB" id="A0A7X3SKN2"/>
<keyword evidence="3 10" id="KW-0489">Methyltransferase</keyword>
<keyword evidence="6" id="KW-0680">Restriction system</keyword>
<feature type="domain" description="DNA methylase N-4/N-6" evidence="9">
    <location>
        <begin position="52"/>
        <end position="128"/>
    </location>
</feature>
<dbReference type="SUPFAM" id="SSF53335">
    <property type="entry name" value="S-adenosyl-L-methionine-dependent methyltransferases"/>
    <property type="match status" value="2"/>
</dbReference>
<dbReference type="EC" id="2.1.1.113" evidence="2"/>
<dbReference type="Gene3D" id="3.40.50.150">
    <property type="entry name" value="Vaccinia Virus protein VP39"/>
    <property type="match status" value="2"/>
</dbReference>
<organism evidence="10 11">
    <name type="scientific">Sporofaciens musculi</name>
    <dbReference type="NCBI Taxonomy" id="2681861"/>
    <lineage>
        <taxon>Bacteria</taxon>
        <taxon>Bacillati</taxon>
        <taxon>Bacillota</taxon>
        <taxon>Clostridia</taxon>
        <taxon>Lachnospirales</taxon>
        <taxon>Lachnospiraceae</taxon>
        <taxon>Sporofaciens</taxon>
    </lineage>
</organism>
<evidence type="ECO:0000256" key="2">
    <source>
        <dbReference type="ARBA" id="ARBA00012185"/>
    </source>
</evidence>
<dbReference type="InterPro" id="IPR017985">
    <property type="entry name" value="MeTrfase_CN4_CS"/>
</dbReference>
<reference evidence="10 11" key="1">
    <citation type="submission" date="2019-12" db="EMBL/GenBank/DDBJ databases">
        <title>Sporaefaciens musculi gen. nov., sp. nov., a novel bacterium isolated from the caecum of an obese mouse.</title>
        <authorList>
            <person name="Rasmussen T.S."/>
            <person name="Streidl T."/>
            <person name="Hitch T.C.A."/>
            <person name="Wortmann E."/>
            <person name="Deptula P."/>
            <person name="Hansen M."/>
            <person name="Nielsen D.S."/>
            <person name="Clavel T."/>
            <person name="Vogensen F.K."/>
        </authorList>
    </citation>
    <scope>NUCLEOTIDE SEQUENCE [LARGE SCALE GENOMIC DNA]</scope>
    <source>
        <strain evidence="10 11">WCA-9-b2</strain>
    </source>
</reference>
<dbReference type="InterPro" id="IPR029063">
    <property type="entry name" value="SAM-dependent_MTases_sf"/>
</dbReference>
<dbReference type="RefSeq" id="WP_159753208.1">
    <property type="nucleotide sequence ID" value="NZ_WUQX01000001.1"/>
</dbReference>
<dbReference type="GO" id="GO:0008170">
    <property type="term" value="F:N-methyltransferase activity"/>
    <property type="evidence" value="ECO:0007669"/>
    <property type="project" value="InterPro"/>
</dbReference>
<evidence type="ECO:0000259" key="9">
    <source>
        <dbReference type="Pfam" id="PF01555"/>
    </source>
</evidence>
<sequence length="506" mass="58296">MEQLTLFEMPEMTQEFADKANYIVERFSADGFCCEDARQALEKKYEPILEITNKFDRRSVSYQLSKKDALHSWLKYKEGFSADLVNTLLDDMDVRIGDTVMDPFMGSGTTALVCQMRGIHTIGYDIMPLSEIAIKAKVNVMRYDIEEIKRMTDTFTSLVMPKDYLGKTPYITITDTAYPELNEKFIQYAKEWIFQSDYSNEAKNLFTLCMINSLERCSYTSKSGQYLSWDSRSKKVFNANVARKKAGRKLLPKHYCREVIGNIREAVQEELEHVLSDIKMIQSNGYMESSANICFKQSSALFELPQVQSESITGVITSPPYCNRYDYTRTYALELVYLGSGEENIKEMRQALLSCTVENKSKVEALKEYYEKTGALDRFHYIYDAIKTNAAFQEIITAMERRKSNGDLNNKGVLRMVEGYFTELAFIYAELYRICKKGAFVAFVNDNVRYGGEVIPVDYLSTSFAEQFGFTPVKVFCLKQQKGNSSQQMKKYGRVPLRKSITIWKK</sequence>
<evidence type="ECO:0000256" key="7">
    <source>
        <dbReference type="ARBA" id="ARBA00023125"/>
    </source>
</evidence>
<name>A0A7X3SKN2_9FIRM</name>
<evidence type="ECO:0000256" key="1">
    <source>
        <dbReference type="ARBA" id="ARBA00010203"/>
    </source>
</evidence>
<comment type="caution">
    <text evidence="10">The sequence shown here is derived from an EMBL/GenBank/DDBJ whole genome shotgun (WGS) entry which is preliminary data.</text>
</comment>
<accession>A0A7X3SKN2</accession>
<dbReference type="InterPro" id="IPR002941">
    <property type="entry name" value="DNA_methylase_N4/N6"/>
</dbReference>
<dbReference type="PROSITE" id="PS00093">
    <property type="entry name" value="N4_MTASE"/>
    <property type="match status" value="1"/>
</dbReference>
<evidence type="ECO:0000256" key="3">
    <source>
        <dbReference type="ARBA" id="ARBA00022603"/>
    </source>
</evidence>
<dbReference type="GO" id="GO:0009307">
    <property type="term" value="P:DNA restriction-modification system"/>
    <property type="evidence" value="ECO:0007669"/>
    <property type="project" value="UniProtKB-KW"/>
</dbReference>
<evidence type="ECO:0000256" key="8">
    <source>
        <dbReference type="ARBA" id="ARBA00049120"/>
    </source>
</evidence>
<keyword evidence="4" id="KW-0808">Transferase</keyword>
<gene>
    <name evidence="10" type="ORF">GN277_20770</name>
</gene>
<dbReference type="Proteomes" id="UP000460412">
    <property type="component" value="Unassembled WGS sequence"/>
</dbReference>
<dbReference type="EMBL" id="WUQX01000001">
    <property type="protein sequence ID" value="MXP77694.1"/>
    <property type="molecule type" value="Genomic_DNA"/>
</dbReference>
<evidence type="ECO:0000313" key="10">
    <source>
        <dbReference type="EMBL" id="MXP77694.1"/>
    </source>
</evidence>
<evidence type="ECO:0000256" key="6">
    <source>
        <dbReference type="ARBA" id="ARBA00022747"/>
    </source>
</evidence>
<evidence type="ECO:0000256" key="4">
    <source>
        <dbReference type="ARBA" id="ARBA00022679"/>
    </source>
</evidence>
<proteinExistence type="inferred from homology"/>
<dbReference type="GO" id="GO:0015667">
    <property type="term" value="F:site-specific DNA-methyltransferase (cytosine-N4-specific) activity"/>
    <property type="evidence" value="ECO:0007669"/>
    <property type="project" value="UniProtKB-EC"/>
</dbReference>
<evidence type="ECO:0000256" key="5">
    <source>
        <dbReference type="ARBA" id="ARBA00022691"/>
    </source>
</evidence>
<comment type="similarity">
    <text evidence="1">Belongs to the N(4)/N(6)-methyltransferase family. N(4) subfamily.</text>
</comment>
<keyword evidence="11" id="KW-1185">Reference proteome</keyword>
<keyword evidence="7" id="KW-0238">DNA-binding</keyword>
<dbReference type="GO" id="GO:0003677">
    <property type="term" value="F:DNA binding"/>
    <property type="evidence" value="ECO:0007669"/>
    <property type="project" value="UniProtKB-KW"/>
</dbReference>
<comment type="catalytic activity">
    <reaction evidence="8">
        <text>a 2'-deoxycytidine in DNA + S-adenosyl-L-methionine = an N(4)-methyl-2'-deoxycytidine in DNA + S-adenosyl-L-homocysteine + H(+)</text>
        <dbReference type="Rhea" id="RHEA:16857"/>
        <dbReference type="Rhea" id="RHEA-COMP:11369"/>
        <dbReference type="Rhea" id="RHEA-COMP:13674"/>
        <dbReference type="ChEBI" id="CHEBI:15378"/>
        <dbReference type="ChEBI" id="CHEBI:57856"/>
        <dbReference type="ChEBI" id="CHEBI:59789"/>
        <dbReference type="ChEBI" id="CHEBI:85452"/>
        <dbReference type="ChEBI" id="CHEBI:137933"/>
        <dbReference type="EC" id="2.1.1.113"/>
    </reaction>
</comment>
<protein>
    <recommendedName>
        <fullName evidence="2">site-specific DNA-methyltransferase (cytosine-N(4)-specific)</fullName>
        <ecNumber evidence="2">2.1.1.113</ecNumber>
    </recommendedName>
</protein>
<dbReference type="Pfam" id="PF01555">
    <property type="entry name" value="N6_N4_Mtase"/>
    <property type="match status" value="1"/>
</dbReference>
<keyword evidence="5" id="KW-0949">S-adenosyl-L-methionine</keyword>
<evidence type="ECO:0000313" key="11">
    <source>
        <dbReference type="Proteomes" id="UP000460412"/>
    </source>
</evidence>
<dbReference type="GO" id="GO:0032259">
    <property type="term" value="P:methylation"/>
    <property type="evidence" value="ECO:0007669"/>
    <property type="project" value="UniProtKB-KW"/>
</dbReference>